<gene>
    <name evidence="1" type="ORF">CEY02_18445</name>
</gene>
<organism evidence="1 2">
    <name type="scientific">Bacillus pumilus</name>
    <name type="common">Bacillus mesentericus</name>
    <dbReference type="NCBI Taxonomy" id="1408"/>
    <lineage>
        <taxon>Bacteria</taxon>
        <taxon>Bacillati</taxon>
        <taxon>Bacillota</taxon>
        <taxon>Bacilli</taxon>
        <taxon>Bacillales</taxon>
        <taxon>Bacillaceae</taxon>
        <taxon>Bacillus</taxon>
    </lineage>
</organism>
<feature type="non-terminal residue" evidence="1">
    <location>
        <position position="61"/>
    </location>
</feature>
<evidence type="ECO:0000313" key="1">
    <source>
        <dbReference type="EMBL" id="PCK18536.1"/>
    </source>
</evidence>
<evidence type="ECO:0000313" key="2">
    <source>
        <dbReference type="Proteomes" id="UP000228754"/>
    </source>
</evidence>
<protein>
    <submittedName>
        <fullName evidence="1">Uncharacterized protein</fullName>
    </submittedName>
</protein>
<dbReference type="AlphaFoldDB" id="A0A2A5IN58"/>
<dbReference type="EMBL" id="NKHG01000118">
    <property type="protein sequence ID" value="PCK18536.1"/>
    <property type="molecule type" value="Genomic_DNA"/>
</dbReference>
<reference evidence="1 2" key="1">
    <citation type="submission" date="2017-06" db="EMBL/GenBank/DDBJ databases">
        <title>Draft Genome Sequence of Bacillus sp Strain 36R Isolated from saline sediment at Atanasia, Sonora, Mexico.</title>
        <authorList>
            <person name="Sanchez Diaz R."/>
            <person name="Quiroz Macias M.E."/>
            <person name="Ibarra Gamez J.C."/>
            <person name="Enciso Ibarra J."/>
            <person name="Gomez Gil B."/>
            <person name="Galaviz Silva L."/>
        </authorList>
    </citation>
    <scope>NUCLEOTIDE SEQUENCE [LARGE SCALE GENOMIC DNA]</scope>
    <source>
        <strain evidence="1 2">36R_ATNSAL</strain>
    </source>
</reference>
<dbReference type="Proteomes" id="UP000228754">
    <property type="component" value="Unassembled WGS sequence"/>
</dbReference>
<sequence length="61" mass="7156">MSIYLFLCCCGHGKIDFMINKWREWLFLGKILDAKALTSAMDTRAKHYQALREEMTDLKKA</sequence>
<accession>A0A2A5IN58</accession>
<comment type="caution">
    <text evidence="1">The sequence shown here is derived from an EMBL/GenBank/DDBJ whole genome shotgun (WGS) entry which is preliminary data.</text>
</comment>
<proteinExistence type="predicted"/>
<name>A0A2A5IN58_BACPU</name>